<dbReference type="Proteomes" id="UP000034774">
    <property type="component" value="Unassembled WGS sequence"/>
</dbReference>
<dbReference type="GO" id="GO:0004832">
    <property type="term" value="F:valine-tRNA ligase activity"/>
    <property type="evidence" value="ECO:0007669"/>
    <property type="project" value="UniProtKB-UniRule"/>
</dbReference>
<dbReference type="InterPro" id="IPR009080">
    <property type="entry name" value="tRNAsynth_Ia_anticodon-bd"/>
</dbReference>
<dbReference type="STRING" id="1618572.UT17_C0003G0185"/>
<dbReference type="AlphaFoldDB" id="A0A0G0LMA6"/>
<comment type="similarity">
    <text evidence="10">Belongs to the class-I aminoacyl-tRNA synthetase family.</text>
</comment>
<keyword evidence="7 10" id="KW-0030">Aminoacyl-tRNA synthetase</keyword>
<gene>
    <name evidence="13" type="ORF">UT17_C0003G0185</name>
</gene>
<dbReference type="NCBIfam" id="TIGR00422">
    <property type="entry name" value="valS"/>
    <property type="match status" value="1"/>
</dbReference>
<dbReference type="SUPFAM" id="SSF47323">
    <property type="entry name" value="Anticodon-binding domain of a subclass of class I aminoacyl-tRNA synthetases"/>
    <property type="match status" value="1"/>
</dbReference>
<evidence type="ECO:0000256" key="5">
    <source>
        <dbReference type="ARBA" id="ARBA00022840"/>
    </source>
</evidence>
<comment type="caution">
    <text evidence="13">The sequence shown here is derived from an EMBL/GenBank/DDBJ whole genome shotgun (WGS) entry which is preliminary data.</text>
</comment>
<dbReference type="PANTHER" id="PTHR11946:SF93">
    <property type="entry name" value="VALINE--TRNA LIGASE, CHLOROPLASTIC_MITOCHONDRIAL 2"/>
    <property type="match status" value="1"/>
</dbReference>
<dbReference type="InterPro" id="IPR002300">
    <property type="entry name" value="aa-tRNA-synth_Ia"/>
</dbReference>
<evidence type="ECO:0000313" key="14">
    <source>
        <dbReference type="Proteomes" id="UP000034774"/>
    </source>
</evidence>
<keyword evidence="5 10" id="KW-0067">ATP-binding</keyword>
<keyword evidence="3 10" id="KW-0436">Ligase</keyword>
<keyword evidence="6 10" id="KW-0648">Protein biosynthesis</keyword>
<sequence>MDPQYDHTRYESNIYGIWEKSGSFSPQSSAHGSPFTIIMPPPNANDPLHIGHARFIAIEDTLIRYHRMKGEQTLWLPGSDHAGIETQYVFEKKLAKEDKSRFDFDHDTLFKMIWDYVQENTGVMESQLKKLGASCDWSRFKFTLDTEIVKIVYKTFKKLETDGLLYRGERIVNYCPRCGTAYSQLEVDYVERDDNLYYLDYGTVTIATTRPETIFADVAVAVNPKDVKYKKLVGSTAKIPLINRDVPVITDKLVDVTFGTGALKVTPAHDPTDFEIGKSNKLPLISVIDEKGRMTGTPEKYIGMKVFTAREEVVKDLELAGKIKKIEKIHHTVGVCYRDHGILEPMVSKQWYVKVEPLAKKVLTSIKSKEVKFTAKKYEKIAIHWLKNLRDWNISRQIAWGIRIPAYRCGRCMEWTITDGEIPTKCDKCGNGILTQDTDTFDTWFSSGQWPFATLQTTNPGDFERYYPTSVMNTGYDILPFWVIRMLMLGIYTTGKVPFETVLLHGLVRDKEGLKISKSKGNGIDPILMSEKYGADALRMGLLWGALVENDVALSEDKINGQRKFANKIWNIARFVLSNKQSERVKELKSKTKNTDDEWILKELKDTTKKVTKALDKYRLNEATEEIYDFIWHKFADVYIEKAKEPFDKESGKITVRKGAIPTLYKVLESGLKLLHPFMPFVTEQIWHEMGNKGLLITADWPKA</sequence>
<evidence type="ECO:0000259" key="11">
    <source>
        <dbReference type="Pfam" id="PF00133"/>
    </source>
</evidence>
<dbReference type="NCBIfam" id="NF004349">
    <property type="entry name" value="PRK05729.1"/>
    <property type="match status" value="1"/>
</dbReference>
<protein>
    <recommendedName>
        <fullName evidence="1 9">Valine--tRNA ligase</fullName>
        <ecNumber evidence="1 9">6.1.1.9</ecNumber>
    </recommendedName>
</protein>
<dbReference type="PROSITE" id="PS00178">
    <property type="entry name" value="AA_TRNA_LIGASE_I"/>
    <property type="match status" value="1"/>
</dbReference>
<proteinExistence type="inferred from homology"/>
<evidence type="ECO:0000259" key="12">
    <source>
        <dbReference type="Pfam" id="PF08264"/>
    </source>
</evidence>
<evidence type="ECO:0000256" key="2">
    <source>
        <dbReference type="ARBA" id="ARBA00022490"/>
    </source>
</evidence>
<evidence type="ECO:0000256" key="6">
    <source>
        <dbReference type="ARBA" id="ARBA00022917"/>
    </source>
</evidence>
<dbReference type="InterPro" id="IPR001412">
    <property type="entry name" value="aa-tRNA-synth_I_CS"/>
</dbReference>
<dbReference type="GO" id="GO:0005829">
    <property type="term" value="C:cytosol"/>
    <property type="evidence" value="ECO:0007669"/>
    <property type="project" value="TreeGrafter"/>
</dbReference>
<dbReference type="InterPro" id="IPR002303">
    <property type="entry name" value="Valyl-tRNA_ligase"/>
</dbReference>
<evidence type="ECO:0000256" key="8">
    <source>
        <dbReference type="ARBA" id="ARBA00047552"/>
    </source>
</evidence>
<dbReference type="Gene3D" id="1.10.730.10">
    <property type="entry name" value="Isoleucyl-tRNA Synthetase, Domain 1"/>
    <property type="match status" value="1"/>
</dbReference>
<dbReference type="PANTHER" id="PTHR11946">
    <property type="entry name" value="VALYL-TRNA SYNTHETASES"/>
    <property type="match status" value="1"/>
</dbReference>
<evidence type="ECO:0000313" key="13">
    <source>
        <dbReference type="EMBL" id="KKQ92162.1"/>
    </source>
</evidence>
<dbReference type="GO" id="GO:0002161">
    <property type="term" value="F:aminoacyl-tRNA deacylase activity"/>
    <property type="evidence" value="ECO:0007669"/>
    <property type="project" value="InterPro"/>
</dbReference>
<organism evidence="13 14">
    <name type="scientific">Candidatus Woesebacteria bacterium GW2011_GWB1_39_10</name>
    <dbReference type="NCBI Taxonomy" id="1618572"/>
    <lineage>
        <taxon>Bacteria</taxon>
        <taxon>Candidatus Woeseibacteriota</taxon>
    </lineage>
</organism>
<dbReference type="InterPro" id="IPR009008">
    <property type="entry name" value="Val/Leu/Ile-tRNA-synth_edit"/>
</dbReference>
<dbReference type="InterPro" id="IPR014729">
    <property type="entry name" value="Rossmann-like_a/b/a_fold"/>
</dbReference>
<dbReference type="Pfam" id="PF00133">
    <property type="entry name" value="tRNA-synt_1"/>
    <property type="match status" value="1"/>
</dbReference>
<dbReference type="Gene3D" id="3.40.50.620">
    <property type="entry name" value="HUPs"/>
    <property type="match status" value="2"/>
</dbReference>
<dbReference type="FunFam" id="1.10.730.10:FF:000002">
    <property type="entry name" value="Leucine--tRNA ligase"/>
    <property type="match status" value="1"/>
</dbReference>
<evidence type="ECO:0000256" key="10">
    <source>
        <dbReference type="RuleBase" id="RU363035"/>
    </source>
</evidence>
<dbReference type="PATRIC" id="fig|1618572.3.peg.618"/>
<dbReference type="SUPFAM" id="SSF50677">
    <property type="entry name" value="ValRS/IleRS/LeuRS editing domain"/>
    <property type="match status" value="1"/>
</dbReference>
<reference evidence="13 14" key="1">
    <citation type="journal article" date="2015" name="Nature">
        <title>rRNA introns, odd ribosomes, and small enigmatic genomes across a large radiation of phyla.</title>
        <authorList>
            <person name="Brown C.T."/>
            <person name="Hug L.A."/>
            <person name="Thomas B.C."/>
            <person name="Sharon I."/>
            <person name="Castelle C.J."/>
            <person name="Singh A."/>
            <person name="Wilkins M.J."/>
            <person name="Williams K.H."/>
            <person name="Banfield J.F."/>
        </authorList>
    </citation>
    <scope>NUCLEOTIDE SEQUENCE [LARGE SCALE GENOMIC DNA]</scope>
</reference>
<keyword evidence="2" id="KW-0963">Cytoplasm</keyword>
<name>A0A0G0LMA6_9BACT</name>
<dbReference type="InterPro" id="IPR033705">
    <property type="entry name" value="Anticodon_Ia_Val"/>
</dbReference>
<feature type="domain" description="Aminoacyl-tRNA synthetase class Ia" evidence="11">
    <location>
        <begin position="14"/>
        <end position="553"/>
    </location>
</feature>
<dbReference type="EMBL" id="LBVU01000003">
    <property type="protein sequence ID" value="KKQ92162.1"/>
    <property type="molecule type" value="Genomic_DNA"/>
</dbReference>
<evidence type="ECO:0000256" key="1">
    <source>
        <dbReference type="ARBA" id="ARBA00013169"/>
    </source>
</evidence>
<dbReference type="Pfam" id="PF08264">
    <property type="entry name" value="Anticodon_1"/>
    <property type="match status" value="1"/>
</dbReference>
<keyword evidence="4 10" id="KW-0547">Nucleotide-binding</keyword>
<evidence type="ECO:0000256" key="9">
    <source>
        <dbReference type="NCBIfam" id="TIGR00422"/>
    </source>
</evidence>
<accession>A0A0G0LMA6</accession>
<evidence type="ECO:0000256" key="7">
    <source>
        <dbReference type="ARBA" id="ARBA00023146"/>
    </source>
</evidence>
<dbReference type="CDD" id="cd07962">
    <property type="entry name" value="Anticodon_Ia_Val"/>
    <property type="match status" value="1"/>
</dbReference>
<dbReference type="SUPFAM" id="SSF52374">
    <property type="entry name" value="Nucleotidylyl transferase"/>
    <property type="match status" value="1"/>
</dbReference>
<dbReference type="GO" id="GO:0006438">
    <property type="term" value="P:valyl-tRNA aminoacylation"/>
    <property type="evidence" value="ECO:0007669"/>
    <property type="project" value="UniProtKB-UniRule"/>
</dbReference>
<dbReference type="InterPro" id="IPR013155">
    <property type="entry name" value="M/V/L/I-tRNA-synth_anticd-bd"/>
</dbReference>
<feature type="domain" description="Methionyl/Valyl/Leucyl/Isoleucyl-tRNA synthetase anticodon-binding" evidence="12">
    <location>
        <begin position="597"/>
        <end position="703"/>
    </location>
</feature>
<evidence type="ECO:0000256" key="4">
    <source>
        <dbReference type="ARBA" id="ARBA00022741"/>
    </source>
</evidence>
<dbReference type="GO" id="GO:0005524">
    <property type="term" value="F:ATP binding"/>
    <property type="evidence" value="ECO:0007669"/>
    <property type="project" value="UniProtKB-KW"/>
</dbReference>
<comment type="catalytic activity">
    <reaction evidence="8">
        <text>tRNA(Val) + L-valine + ATP = L-valyl-tRNA(Val) + AMP + diphosphate</text>
        <dbReference type="Rhea" id="RHEA:10704"/>
        <dbReference type="Rhea" id="RHEA-COMP:9672"/>
        <dbReference type="Rhea" id="RHEA-COMP:9708"/>
        <dbReference type="ChEBI" id="CHEBI:30616"/>
        <dbReference type="ChEBI" id="CHEBI:33019"/>
        <dbReference type="ChEBI" id="CHEBI:57762"/>
        <dbReference type="ChEBI" id="CHEBI:78442"/>
        <dbReference type="ChEBI" id="CHEBI:78537"/>
        <dbReference type="ChEBI" id="CHEBI:456215"/>
        <dbReference type="EC" id="6.1.1.9"/>
    </reaction>
</comment>
<evidence type="ECO:0000256" key="3">
    <source>
        <dbReference type="ARBA" id="ARBA00022598"/>
    </source>
</evidence>
<dbReference type="PRINTS" id="PR00986">
    <property type="entry name" value="TRNASYNTHVAL"/>
</dbReference>
<dbReference type="EC" id="6.1.1.9" evidence="1 9"/>